<evidence type="ECO:0000256" key="6">
    <source>
        <dbReference type="ARBA" id="ARBA00047942"/>
    </source>
</evidence>
<dbReference type="GO" id="GO:0032259">
    <property type="term" value="P:methylation"/>
    <property type="evidence" value="ECO:0007669"/>
    <property type="project" value="UniProtKB-KW"/>
</dbReference>
<evidence type="ECO:0000256" key="5">
    <source>
        <dbReference type="ARBA" id="ARBA00022747"/>
    </source>
</evidence>
<dbReference type="InterPro" id="IPR003356">
    <property type="entry name" value="DNA_methylase_A-5"/>
</dbReference>
<accession>A0ABV5TE18</accession>
<protein>
    <recommendedName>
        <fullName evidence="1">site-specific DNA-methyltransferase (adenine-specific)</fullName>
        <ecNumber evidence="1">2.1.1.72</ecNumber>
    </recommendedName>
</protein>
<evidence type="ECO:0000256" key="3">
    <source>
        <dbReference type="ARBA" id="ARBA00022679"/>
    </source>
</evidence>
<keyword evidence="3" id="KW-0808">Transferase</keyword>
<evidence type="ECO:0000256" key="2">
    <source>
        <dbReference type="ARBA" id="ARBA00022603"/>
    </source>
</evidence>
<comment type="caution">
    <text evidence="10">The sequence shown here is derived from an EMBL/GenBank/DDBJ whole genome shotgun (WGS) entry which is preliminary data.</text>
</comment>
<keyword evidence="11" id="KW-1185">Reference proteome</keyword>
<reference evidence="10 11" key="1">
    <citation type="submission" date="2024-09" db="EMBL/GenBank/DDBJ databases">
        <authorList>
            <person name="Sun Q."/>
            <person name="Mori K."/>
        </authorList>
    </citation>
    <scope>NUCLEOTIDE SEQUENCE [LARGE SCALE GENOMIC DNA]</scope>
    <source>
        <strain evidence="10 11">JCM 3028</strain>
    </source>
</reference>
<dbReference type="PANTHER" id="PTHR42933:SF3">
    <property type="entry name" value="TYPE I RESTRICTION ENZYME MJAVIII METHYLASE SUBUNIT"/>
    <property type="match status" value="1"/>
</dbReference>
<evidence type="ECO:0000256" key="1">
    <source>
        <dbReference type="ARBA" id="ARBA00011900"/>
    </source>
</evidence>
<keyword evidence="4" id="KW-0949">S-adenosyl-L-methionine</keyword>
<feature type="compositionally biased region" description="Basic and acidic residues" evidence="7">
    <location>
        <begin position="572"/>
        <end position="586"/>
    </location>
</feature>
<dbReference type="GO" id="GO:0008168">
    <property type="term" value="F:methyltransferase activity"/>
    <property type="evidence" value="ECO:0007669"/>
    <property type="project" value="UniProtKB-KW"/>
</dbReference>
<organism evidence="10 11">
    <name type="scientific">Streptosporangium vulgare</name>
    <dbReference type="NCBI Taxonomy" id="46190"/>
    <lineage>
        <taxon>Bacteria</taxon>
        <taxon>Bacillati</taxon>
        <taxon>Actinomycetota</taxon>
        <taxon>Actinomycetes</taxon>
        <taxon>Streptosporangiales</taxon>
        <taxon>Streptosporangiaceae</taxon>
        <taxon>Streptosporangium</taxon>
    </lineage>
</organism>
<feature type="domain" description="DNA methylase adenine-specific" evidence="8">
    <location>
        <begin position="156"/>
        <end position="459"/>
    </location>
</feature>
<evidence type="ECO:0000256" key="4">
    <source>
        <dbReference type="ARBA" id="ARBA00022691"/>
    </source>
</evidence>
<evidence type="ECO:0000256" key="7">
    <source>
        <dbReference type="SAM" id="MobiDB-lite"/>
    </source>
</evidence>
<dbReference type="InterPro" id="IPR022749">
    <property type="entry name" value="D12N6_MeTrfase_N"/>
</dbReference>
<evidence type="ECO:0000313" key="10">
    <source>
        <dbReference type="EMBL" id="MFB9676650.1"/>
    </source>
</evidence>
<gene>
    <name evidence="10" type="ORF">ACFFRH_14255</name>
</gene>
<feature type="domain" description="N6 adenine-specific DNA methyltransferase N-terminal" evidence="9">
    <location>
        <begin position="11"/>
        <end position="143"/>
    </location>
</feature>
<dbReference type="InterPro" id="IPR051537">
    <property type="entry name" value="DNA_Adenine_Mtase"/>
</dbReference>
<keyword evidence="5" id="KW-0680">Restriction system</keyword>
<keyword evidence="2 10" id="KW-0489">Methyltransferase</keyword>
<evidence type="ECO:0000313" key="11">
    <source>
        <dbReference type="Proteomes" id="UP001589610"/>
    </source>
</evidence>
<evidence type="ECO:0000259" key="8">
    <source>
        <dbReference type="Pfam" id="PF02384"/>
    </source>
</evidence>
<dbReference type="Gene3D" id="3.40.50.150">
    <property type="entry name" value="Vaccinia Virus protein VP39"/>
    <property type="match status" value="1"/>
</dbReference>
<dbReference type="SUPFAM" id="SSF53335">
    <property type="entry name" value="S-adenosyl-L-methionine-dependent methyltransferases"/>
    <property type="match status" value="1"/>
</dbReference>
<dbReference type="Pfam" id="PF02384">
    <property type="entry name" value="N6_Mtase"/>
    <property type="match status" value="1"/>
</dbReference>
<dbReference type="Pfam" id="PF12161">
    <property type="entry name" value="HsdM_N"/>
    <property type="match status" value="1"/>
</dbReference>
<dbReference type="EMBL" id="JBHMBS010000006">
    <property type="protein sequence ID" value="MFB9676650.1"/>
    <property type="molecule type" value="Genomic_DNA"/>
</dbReference>
<name>A0ABV5TE18_9ACTN</name>
<dbReference type="InterPro" id="IPR029063">
    <property type="entry name" value="SAM-dependent_MTases_sf"/>
</dbReference>
<proteinExistence type="predicted"/>
<dbReference type="RefSeq" id="WP_344749633.1">
    <property type="nucleotide sequence ID" value="NZ_BAAAWW010000203.1"/>
</dbReference>
<dbReference type="PRINTS" id="PR00507">
    <property type="entry name" value="N12N6MTFRASE"/>
</dbReference>
<dbReference type="Proteomes" id="UP001589610">
    <property type="component" value="Unassembled WGS sequence"/>
</dbReference>
<feature type="region of interest" description="Disordered" evidence="7">
    <location>
        <begin position="569"/>
        <end position="595"/>
    </location>
</feature>
<evidence type="ECO:0000259" key="9">
    <source>
        <dbReference type="Pfam" id="PF12161"/>
    </source>
</evidence>
<dbReference type="PANTHER" id="PTHR42933">
    <property type="entry name" value="SLR6095 PROTEIN"/>
    <property type="match status" value="1"/>
</dbReference>
<sequence length="1090" mass="123000">MHSNHETYADLIWSVADLLRGHYRQPEYGKIILPFIVLRRLDCALAPTKAAVLAKAVELKDSHLSDDIKDRMLRTVSGTSFYNTSELDFGKLLSDSDHLATNLRSYVGAFSPDLAKVLEKYRFDEQIARLDEVGLLYVVTAKFAQIDLHPDVVDNQQMGYVFEELIRKFSEISNETTGEHFTPREVIRLMVNLLMSPDDPDLMTPGIIREVYDPACGTGGMLSASEEYIKGYNAKATVKVSGQELNPESWAICRSDMLLRGQDPSKIAFGNSFTQDGHLGETFDYLMANPPFGVEWKKVQTQIMDEANNLGWAGRFGAGTPRINDGSFLFLQHMISKMKPVEQGGSRIAIIFNGSPLFTGAAGSGESEIRRWILENDWLEAIVALPDQLFYNTGIPTYFWILSNRKVPVLKDKVVLLNAREHWTKMRKSLGDKRKLITDDQIAEVTSIYKDALAIAADEGHEHHAKVKVFPRHVFGYQRITVERPLRWRFEVTEETASAVATAKVVANFEQRDVLLATLRSLAGTACGTKLEFVKRLDAALAEQNLSKLPAPVERAIWVEVAVSDPAGQLQTDRKDNPLPDPDLRNNENIPLTSMHSTPDQLEVEIEEYMKQAVLPYFPEAWVDNSKTKIGYEIPPMLFLATRWKDPFEPLGKVVRQVTPRSVTRKAELQLPILRIGDLQLVDFASELSEFPALGELLTPCSGGEIVGRPGNWRLLPDGFGSALTPLKVLRPLRHSGRVLCEWLNSAKINEYVREPWLPTTVPVPITAIMDQELNRLTEDLHDGRRSLRRTTSRILPNIFNEFINDTEGIRRATKSLASEAHLIDELVRPIEDPLWRAEWSYPYHIAALARQYRIAATPDVQRDGVLKLGEGVARILGIVALALEIRRRGSFSSKLRSYFRIGASFGTWLKIVKQLVEADAVPEFPELSSTLNPGGAYEMLHQIQNFRNVSHHAHGVPSHYQIKNEVAQLEPILMASLESVSWLSGIRWELVDQCHFLGNGNNQLIGELLRGSHPDWEPFSRLSIEQLTPNRIYVRSPSSSDPIDLWPIASGEFCTECDKRELFLLDKVTQNGLVLRSLKGHLIDRDFRW</sequence>
<comment type="catalytic activity">
    <reaction evidence="6">
        <text>a 2'-deoxyadenosine in DNA + S-adenosyl-L-methionine = an N(6)-methyl-2'-deoxyadenosine in DNA + S-adenosyl-L-homocysteine + H(+)</text>
        <dbReference type="Rhea" id="RHEA:15197"/>
        <dbReference type="Rhea" id="RHEA-COMP:12418"/>
        <dbReference type="Rhea" id="RHEA-COMP:12419"/>
        <dbReference type="ChEBI" id="CHEBI:15378"/>
        <dbReference type="ChEBI" id="CHEBI:57856"/>
        <dbReference type="ChEBI" id="CHEBI:59789"/>
        <dbReference type="ChEBI" id="CHEBI:90615"/>
        <dbReference type="ChEBI" id="CHEBI:90616"/>
        <dbReference type="EC" id="2.1.1.72"/>
    </reaction>
</comment>
<dbReference type="EC" id="2.1.1.72" evidence="1"/>